<dbReference type="Gene3D" id="1.10.287.540">
    <property type="entry name" value="Helix hairpin bin"/>
    <property type="match status" value="1"/>
</dbReference>
<name>A0A5D4T154_9BACI</name>
<evidence type="ECO:0000313" key="2">
    <source>
        <dbReference type="Proteomes" id="UP000324517"/>
    </source>
</evidence>
<dbReference type="OrthoDB" id="2437956at2"/>
<reference evidence="1 2" key="1">
    <citation type="submission" date="2019-08" db="EMBL/GenBank/DDBJ databases">
        <title>Bacillus genomes from the desert of Cuatro Cienegas, Coahuila.</title>
        <authorList>
            <person name="Olmedo-Alvarez G."/>
        </authorList>
    </citation>
    <scope>NUCLEOTIDE SEQUENCE [LARGE SCALE GENOMIC DNA]</scope>
    <source>
        <strain evidence="1 2">CH98b_3T</strain>
    </source>
</reference>
<organism evidence="1 2">
    <name type="scientific">Sutcliffiella horikoshii</name>
    <dbReference type="NCBI Taxonomy" id="79883"/>
    <lineage>
        <taxon>Bacteria</taxon>
        <taxon>Bacillati</taxon>
        <taxon>Bacillota</taxon>
        <taxon>Bacilli</taxon>
        <taxon>Bacillales</taxon>
        <taxon>Bacillaceae</taxon>
        <taxon>Sutcliffiella</taxon>
    </lineage>
</organism>
<comment type="caution">
    <text evidence="1">The sequence shown here is derived from an EMBL/GenBank/DDBJ whole genome shotgun (WGS) entry which is preliminary data.</text>
</comment>
<accession>A0A5D4T154</accession>
<dbReference type="EMBL" id="VTET01000009">
    <property type="protein sequence ID" value="TYS69397.1"/>
    <property type="molecule type" value="Genomic_DNA"/>
</dbReference>
<dbReference type="Gene3D" id="6.10.250.2540">
    <property type="match status" value="1"/>
</dbReference>
<gene>
    <name evidence="1" type="ORF">FZC75_17510</name>
</gene>
<sequence length="88" mass="9965">MGSIKSEISGIKSEIGSLKSEMVGMKSKMDERFNSVDERFDAVDAKLDGMGNQFELTNEPRINEVDFLDNKVNRLEKEIFIMKSKSNS</sequence>
<dbReference type="AlphaFoldDB" id="A0A5D4T154"/>
<protein>
    <submittedName>
        <fullName evidence="1">Uncharacterized protein</fullName>
    </submittedName>
</protein>
<evidence type="ECO:0000313" key="1">
    <source>
        <dbReference type="EMBL" id="TYS69397.1"/>
    </source>
</evidence>
<dbReference type="Proteomes" id="UP000324517">
    <property type="component" value="Unassembled WGS sequence"/>
</dbReference>
<proteinExistence type="predicted"/>